<feature type="region of interest" description="Disordered" evidence="1">
    <location>
        <begin position="32"/>
        <end position="55"/>
    </location>
</feature>
<dbReference type="AlphaFoldDB" id="A0A251SQ93"/>
<sequence length="55" mass="6351">MILRLKQHRTVSSQFPAAAAASKQWRFPSSIRRSSKRDVVNEKSGDERSIRMIHV</sequence>
<evidence type="ECO:0000313" key="3">
    <source>
        <dbReference type="Proteomes" id="UP000215914"/>
    </source>
</evidence>
<reference evidence="3" key="1">
    <citation type="journal article" date="2017" name="Nature">
        <title>The sunflower genome provides insights into oil metabolism, flowering and Asterid evolution.</title>
        <authorList>
            <person name="Badouin H."/>
            <person name="Gouzy J."/>
            <person name="Grassa C.J."/>
            <person name="Murat F."/>
            <person name="Staton S.E."/>
            <person name="Cottret L."/>
            <person name="Lelandais-Briere C."/>
            <person name="Owens G.L."/>
            <person name="Carrere S."/>
            <person name="Mayjonade B."/>
            <person name="Legrand L."/>
            <person name="Gill N."/>
            <person name="Kane N.C."/>
            <person name="Bowers J.E."/>
            <person name="Hubner S."/>
            <person name="Bellec A."/>
            <person name="Berard A."/>
            <person name="Berges H."/>
            <person name="Blanchet N."/>
            <person name="Boniface M.C."/>
            <person name="Brunel D."/>
            <person name="Catrice O."/>
            <person name="Chaidir N."/>
            <person name="Claudel C."/>
            <person name="Donnadieu C."/>
            <person name="Faraut T."/>
            <person name="Fievet G."/>
            <person name="Helmstetter N."/>
            <person name="King M."/>
            <person name="Knapp S.J."/>
            <person name="Lai Z."/>
            <person name="Le Paslier M.C."/>
            <person name="Lippi Y."/>
            <person name="Lorenzon L."/>
            <person name="Mandel J.R."/>
            <person name="Marage G."/>
            <person name="Marchand G."/>
            <person name="Marquand E."/>
            <person name="Bret-Mestries E."/>
            <person name="Morien E."/>
            <person name="Nambeesan S."/>
            <person name="Nguyen T."/>
            <person name="Pegot-Espagnet P."/>
            <person name="Pouilly N."/>
            <person name="Raftis F."/>
            <person name="Sallet E."/>
            <person name="Schiex T."/>
            <person name="Thomas J."/>
            <person name="Vandecasteele C."/>
            <person name="Vares D."/>
            <person name="Vear F."/>
            <person name="Vautrin S."/>
            <person name="Crespi M."/>
            <person name="Mangin B."/>
            <person name="Burke J.M."/>
            <person name="Salse J."/>
            <person name="Munos S."/>
            <person name="Vincourt P."/>
            <person name="Rieseberg L.H."/>
            <person name="Langlade N.B."/>
        </authorList>
    </citation>
    <scope>NUCLEOTIDE SEQUENCE [LARGE SCALE GENOMIC DNA]</scope>
    <source>
        <strain evidence="3">cv. SF193</strain>
    </source>
</reference>
<organism evidence="2 3">
    <name type="scientific">Helianthus annuus</name>
    <name type="common">Common sunflower</name>
    <dbReference type="NCBI Taxonomy" id="4232"/>
    <lineage>
        <taxon>Eukaryota</taxon>
        <taxon>Viridiplantae</taxon>
        <taxon>Streptophyta</taxon>
        <taxon>Embryophyta</taxon>
        <taxon>Tracheophyta</taxon>
        <taxon>Spermatophyta</taxon>
        <taxon>Magnoliopsida</taxon>
        <taxon>eudicotyledons</taxon>
        <taxon>Gunneridae</taxon>
        <taxon>Pentapetalae</taxon>
        <taxon>asterids</taxon>
        <taxon>campanulids</taxon>
        <taxon>Asterales</taxon>
        <taxon>Asteraceae</taxon>
        <taxon>Asteroideae</taxon>
        <taxon>Heliantheae alliance</taxon>
        <taxon>Heliantheae</taxon>
        <taxon>Helianthus</taxon>
    </lineage>
</organism>
<proteinExistence type="predicted"/>
<accession>A0A251SQ93</accession>
<feature type="compositionally biased region" description="Basic and acidic residues" evidence="1">
    <location>
        <begin position="36"/>
        <end position="55"/>
    </location>
</feature>
<evidence type="ECO:0000313" key="2">
    <source>
        <dbReference type="EMBL" id="OTG00692.1"/>
    </source>
</evidence>
<protein>
    <submittedName>
        <fullName evidence="2">Uncharacterized protein</fullName>
    </submittedName>
</protein>
<keyword evidence="3" id="KW-1185">Reference proteome</keyword>
<dbReference type="Proteomes" id="UP000215914">
    <property type="component" value="Chromosome 13"/>
</dbReference>
<evidence type="ECO:0000256" key="1">
    <source>
        <dbReference type="SAM" id="MobiDB-lite"/>
    </source>
</evidence>
<gene>
    <name evidence="2" type="ORF">HannXRQ_Chr13g0393871</name>
</gene>
<name>A0A251SQ93_HELAN</name>
<dbReference type="EMBL" id="CM007902">
    <property type="protein sequence ID" value="OTG00692.1"/>
    <property type="molecule type" value="Genomic_DNA"/>
</dbReference>
<dbReference type="InParanoid" id="A0A251SQ93"/>